<reference evidence="1" key="2">
    <citation type="journal article" date="2015" name="Fish Shellfish Immunol.">
        <title>Early steps in the European eel (Anguilla anguilla)-Vibrio vulnificus interaction in the gills: Role of the RtxA13 toxin.</title>
        <authorList>
            <person name="Callol A."/>
            <person name="Pajuelo D."/>
            <person name="Ebbesson L."/>
            <person name="Teles M."/>
            <person name="MacKenzie S."/>
            <person name="Amaro C."/>
        </authorList>
    </citation>
    <scope>NUCLEOTIDE SEQUENCE</scope>
</reference>
<dbReference type="AlphaFoldDB" id="A0A0E9R0P3"/>
<proteinExistence type="predicted"/>
<evidence type="ECO:0000313" key="1">
    <source>
        <dbReference type="EMBL" id="JAH22065.1"/>
    </source>
</evidence>
<accession>A0A0E9R0P3</accession>
<reference evidence="1" key="1">
    <citation type="submission" date="2014-11" db="EMBL/GenBank/DDBJ databases">
        <authorList>
            <person name="Amaro Gonzalez C."/>
        </authorList>
    </citation>
    <scope>NUCLEOTIDE SEQUENCE</scope>
</reference>
<sequence length="34" mass="3790">MLSLACQQPCSPKALWFPATLYISFICSKPVEIC</sequence>
<dbReference type="EMBL" id="GBXM01086512">
    <property type="protein sequence ID" value="JAH22065.1"/>
    <property type="molecule type" value="Transcribed_RNA"/>
</dbReference>
<name>A0A0E9R0P3_ANGAN</name>
<organism evidence="1">
    <name type="scientific">Anguilla anguilla</name>
    <name type="common">European freshwater eel</name>
    <name type="synonym">Muraena anguilla</name>
    <dbReference type="NCBI Taxonomy" id="7936"/>
    <lineage>
        <taxon>Eukaryota</taxon>
        <taxon>Metazoa</taxon>
        <taxon>Chordata</taxon>
        <taxon>Craniata</taxon>
        <taxon>Vertebrata</taxon>
        <taxon>Euteleostomi</taxon>
        <taxon>Actinopterygii</taxon>
        <taxon>Neopterygii</taxon>
        <taxon>Teleostei</taxon>
        <taxon>Anguilliformes</taxon>
        <taxon>Anguillidae</taxon>
        <taxon>Anguilla</taxon>
    </lineage>
</organism>
<protein>
    <submittedName>
        <fullName evidence="1">Uncharacterized protein</fullName>
    </submittedName>
</protein>